<protein>
    <submittedName>
        <fullName evidence="2">Uncharacterized protein</fullName>
    </submittedName>
</protein>
<organism evidence="2">
    <name type="scientific">Oryza brachyantha</name>
    <name type="common">malo sina</name>
    <dbReference type="NCBI Taxonomy" id="4533"/>
    <lineage>
        <taxon>Eukaryota</taxon>
        <taxon>Viridiplantae</taxon>
        <taxon>Streptophyta</taxon>
        <taxon>Embryophyta</taxon>
        <taxon>Tracheophyta</taxon>
        <taxon>Spermatophyta</taxon>
        <taxon>Magnoliopsida</taxon>
        <taxon>Liliopsida</taxon>
        <taxon>Poales</taxon>
        <taxon>Poaceae</taxon>
        <taxon>BOP clade</taxon>
        <taxon>Oryzoideae</taxon>
        <taxon>Oryzeae</taxon>
        <taxon>Oryzinae</taxon>
        <taxon>Oryza</taxon>
    </lineage>
</organism>
<dbReference type="Proteomes" id="UP000006038">
    <property type="component" value="Chromosome 1"/>
</dbReference>
<dbReference type="Gramene" id="OB01G29310.1">
    <property type="protein sequence ID" value="OB01G29310.1"/>
    <property type="gene ID" value="OB01G29310"/>
</dbReference>
<accession>J3L125</accession>
<evidence type="ECO:0000313" key="3">
    <source>
        <dbReference type="Proteomes" id="UP000006038"/>
    </source>
</evidence>
<keyword evidence="1" id="KW-0472">Membrane</keyword>
<sequence length="65" mass="7035">MCVLLYCGDIIFIIISSIADVIWWVLVEQSGDVCVVSGTRVARGMDGGLNDGRGSERGWLVCCVK</sequence>
<reference evidence="2" key="1">
    <citation type="journal article" date="2013" name="Nat. Commun.">
        <title>Whole-genome sequencing of Oryza brachyantha reveals mechanisms underlying Oryza genome evolution.</title>
        <authorList>
            <person name="Chen J."/>
            <person name="Huang Q."/>
            <person name="Gao D."/>
            <person name="Wang J."/>
            <person name="Lang Y."/>
            <person name="Liu T."/>
            <person name="Li B."/>
            <person name="Bai Z."/>
            <person name="Luis Goicoechea J."/>
            <person name="Liang C."/>
            <person name="Chen C."/>
            <person name="Zhang W."/>
            <person name="Sun S."/>
            <person name="Liao Y."/>
            <person name="Zhang X."/>
            <person name="Yang L."/>
            <person name="Song C."/>
            <person name="Wang M."/>
            <person name="Shi J."/>
            <person name="Liu G."/>
            <person name="Liu J."/>
            <person name="Zhou H."/>
            <person name="Zhou W."/>
            <person name="Yu Q."/>
            <person name="An N."/>
            <person name="Chen Y."/>
            <person name="Cai Q."/>
            <person name="Wang B."/>
            <person name="Liu B."/>
            <person name="Min J."/>
            <person name="Huang Y."/>
            <person name="Wu H."/>
            <person name="Li Z."/>
            <person name="Zhang Y."/>
            <person name="Yin Y."/>
            <person name="Song W."/>
            <person name="Jiang J."/>
            <person name="Jackson S.A."/>
            <person name="Wing R.A."/>
            <person name="Wang J."/>
            <person name="Chen M."/>
        </authorList>
    </citation>
    <scope>NUCLEOTIDE SEQUENCE [LARGE SCALE GENOMIC DNA]</scope>
    <source>
        <strain evidence="2">cv. IRGC 101232</strain>
    </source>
</reference>
<name>J3L125_ORYBR</name>
<keyword evidence="1" id="KW-0812">Transmembrane</keyword>
<proteinExistence type="predicted"/>
<evidence type="ECO:0000313" key="2">
    <source>
        <dbReference type="EnsemblPlants" id="OB01G29310.1"/>
    </source>
</evidence>
<keyword evidence="3" id="KW-1185">Reference proteome</keyword>
<evidence type="ECO:0000256" key="1">
    <source>
        <dbReference type="SAM" id="Phobius"/>
    </source>
</evidence>
<feature type="transmembrane region" description="Helical" evidence="1">
    <location>
        <begin position="7"/>
        <end position="26"/>
    </location>
</feature>
<keyword evidence="1" id="KW-1133">Transmembrane helix</keyword>
<reference evidence="2" key="2">
    <citation type="submission" date="2013-04" db="UniProtKB">
        <authorList>
            <consortium name="EnsemblPlants"/>
        </authorList>
    </citation>
    <scope>IDENTIFICATION</scope>
</reference>
<dbReference type="HOGENOM" id="CLU_2856522_0_0_1"/>
<dbReference type="EnsemblPlants" id="OB01G29310.1">
    <property type="protein sequence ID" value="OB01G29310.1"/>
    <property type="gene ID" value="OB01G29310"/>
</dbReference>
<dbReference type="AlphaFoldDB" id="J3L125"/>